<name>A0A8S2N4F9_9BILA</name>
<dbReference type="PANTHER" id="PTHR11893:SF36">
    <property type="entry name" value="INNEXIN-5"/>
    <property type="match status" value="1"/>
</dbReference>
<dbReference type="PROSITE" id="PS51013">
    <property type="entry name" value="PANNEXIN"/>
    <property type="match status" value="1"/>
</dbReference>
<evidence type="ECO:0000256" key="4">
    <source>
        <dbReference type="ARBA" id="ARBA00022692"/>
    </source>
</evidence>
<sequence>MIDLLYLITLVPTVLLSTLRTDDDAFDMINYKYTVAFLILCSVITATRQFDDDRIECWNRANFIKSYIEYTNQICYVSSTYYIEPNKTIPKNIIERVIMKIVPSDVKTHKQSYTEGVQNLKQITKK</sequence>
<evidence type="ECO:0000256" key="9">
    <source>
        <dbReference type="RuleBase" id="RU010713"/>
    </source>
</evidence>
<reference evidence="12" key="1">
    <citation type="submission" date="2021-02" db="EMBL/GenBank/DDBJ databases">
        <authorList>
            <person name="Nowell W R."/>
        </authorList>
    </citation>
    <scope>NUCLEOTIDE SEQUENCE</scope>
</reference>
<feature type="signal peptide" evidence="10">
    <location>
        <begin position="1"/>
        <end position="16"/>
    </location>
</feature>
<feature type="chain" id="PRO_5035707499" description="Innexin" evidence="10">
    <location>
        <begin position="17"/>
        <end position="126"/>
    </location>
</feature>
<keyword evidence="7" id="KW-0472">Membrane</keyword>
<keyword evidence="8 9" id="KW-0407">Ion channel</keyword>
<accession>A0A8S2N4F9</accession>
<dbReference type="GO" id="GO:0005886">
    <property type="term" value="C:plasma membrane"/>
    <property type="evidence" value="ECO:0007669"/>
    <property type="project" value="UniProtKB-SubCell"/>
</dbReference>
<keyword evidence="6 9" id="KW-0406">Ion transport</keyword>
<comment type="function">
    <text evidence="9">Structural component of the gap junctions.</text>
</comment>
<dbReference type="EMBL" id="CAJOBA010034189">
    <property type="protein sequence ID" value="CAF3979781.1"/>
    <property type="molecule type" value="Genomic_DNA"/>
</dbReference>
<keyword evidence="10" id="KW-0732">Signal</keyword>
<dbReference type="EMBL" id="CAJNOK010012664">
    <property type="protein sequence ID" value="CAF1168291.1"/>
    <property type="molecule type" value="Genomic_DNA"/>
</dbReference>
<comment type="caution">
    <text evidence="12">The sequence shown here is derived from an EMBL/GenBank/DDBJ whole genome shotgun (WGS) entry which is preliminary data.</text>
</comment>
<evidence type="ECO:0000256" key="6">
    <source>
        <dbReference type="ARBA" id="ARBA00023065"/>
    </source>
</evidence>
<dbReference type="Proteomes" id="UP000682733">
    <property type="component" value="Unassembled WGS sequence"/>
</dbReference>
<comment type="similarity">
    <text evidence="9">Belongs to the pannexin family.</text>
</comment>
<dbReference type="GO" id="GO:0034220">
    <property type="term" value="P:monoatomic ion transmembrane transport"/>
    <property type="evidence" value="ECO:0007669"/>
    <property type="project" value="UniProtKB-KW"/>
</dbReference>
<evidence type="ECO:0000256" key="5">
    <source>
        <dbReference type="ARBA" id="ARBA00022989"/>
    </source>
</evidence>
<evidence type="ECO:0000313" key="12">
    <source>
        <dbReference type="EMBL" id="CAF3979781.1"/>
    </source>
</evidence>
<comment type="subcellular location">
    <subcellularLocation>
        <location evidence="1 9">Cell membrane</location>
        <topology evidence="1 9">Multi-pass membrane protein</topology>
    </subcellularLocation>
</comment>
<dbReference type="InterPro" id="IPR000990">
    <property type="entry name" value="Innexin"/>
</dbReference>
<dbReference type="AlphaFoldDB" id="A0A8S2N4F9"/>
<keyword evidence="4" id="KW-0812">Transmembrane</keyword>
<gene>
    <name evidence="9" type="primary">inx</name>
    <name evidence="11" type="ORF">OVA965_LOCUS22438</name>
    <name evidence="12" type="ORF">TMI583_LOCUS23153</name>
</gene>
<evidence type="ECO:0000256" key="1">
    <source>
        <dbReference type="ARBA" id="ARBA00004651"/>
    </source>
</evidence>
<evidence type="ECO:0000313" key="11">
    <source>
        <dbReference type="EMBL" id="CAF1168291.1"/>
    </source>
</evidence>
<evidence type="ECO:0000256" key="8">
    <source>
        <dbReference type="ARBA" id="ARBA00023303"/>
    </source>
</evidence>
<keyword evidence="3" id="KW-1003">Cell membrane</keyword>
<dbReference type="Proteomes" id="UP000677228">
    <property type="component" value="Unassembled WGS sequence"/>
</dbReference>
<organism evidence="12 13">
    <name type="scientific">Didymodactylos carnosus</name>
    <dbReference type="NCBI Taxonomy" id="1234261"/>
    <lineage>
        <taxon>Eukaryota</taxon>
        <taxon>Metazoa</taxon>
        <taxon>Spiralia</taxon>
        <taxon>Gnathifera</taxon>
        <taxon>Rotifera</taxon>
        <taxon>Eurotatoria</taxon>
        <taxon>Bdelloidea</taxon>
        <taxon>Philodinida</taxon>
        <taxon>Philodinidae</taxon>
        <taxon>Didymodactylos</taxon>
    </lineage>
</organism>
<keyword evidence="5" id="KW-1133">Transmembrane helix</keyword>
<evidence type="ECO:0000256" key="2">
    <source>
        <dbReference type="ARBA" id="ARBA00022448"/>
    </source>
</evidence>
<dbReference type="PANTHER" id="PTHR11893">
    <property type="entry name" value="INNEXIN"/>
    <property type="match status" value="1"/>
</dbReference>
<evidence type="ECO:0000256" key="3">
    <source>
        <dbReference type="ARBA" id="ARBA00022475"/>
    </source>
</evidence>
<evidence type="ECO:0000256" key="10">
    <source>
        <dbReference type="SAM" id="SignalP"/>
    </source>
</evidence>
<evidence type="ECO:0000313" key="13">
    <source>
        <dbReference type="Proteomes" id="UP000682733"/>
    </source>
</evidence>
<dbReference type="Pfam" id="PF00876">
    <property type="entry name" value="Innexin"/>
    <property type="match status" value="1"/>
</dbReference>
<proteinExistence type="inferred from homology"/>
<dbReference type="GO" id="GO:0005921">
    <property type="term" value="C:gap junction"/>
    <property type="evidence" value="ECO:0007669"/>
    <property type="project" value="UniProtKB-UniRule"/>
</dbReference>
<protein>
    <recommendedName>
        <fullName evidence="9">Innexin</fullName>
    </recommendedName>
</protein>
<evidence type="ECO:0000256" key="7">
    <source>
        <dbReference type="ARBA" id="ARBA00023136"/>
    </source>
</evidence>
<keyword evidence="2 9" id="KW-0813">Transport</keyword>